<keyword evidence="2" id="KW-0812">Transmembrane</keyword>
<evidence type="ECO:0000256" key="2">
    <source>
        <dbReference type="SAM" id="Phobius"/>
    </source>
</evidence>
<evidence type="ECO:0000313" key="4">
    <source>
        <dbReference type="Proteomes" id="UP001595279"/>
    </source>
</evidence>
<organism evidence="3 4">
    <name type="scientific">Virgibacillus xinjiangensis</name>
    <dbReference type="NCBI Taxonomy" id="393090"/>
    <lineage>
        <taxon>Bacteria</taxon>
        <taxon>Bacillati</taxon>
        <taxon>Bacillota</taxon>
        <taxon>Bacilli</taxon>
        <taxon>Bacillales</taxon>
        <taxon>Bacillaceae</taxon>
        <taxon>Virgibacillus</taxon>
    </lineage>
</organism>
<dbReference type="EMBL" id="JBHRSA010000004">
    <property type="protein sequence ID" value="MFC3038952.1"/>
    <property type="molecule type" value="Genomic_DNA"/>
</dbReference>
<comment type="caution">
    <text evidence="3">The sequence shown here is derived from an EMBL/GenBank/DDBJ whole genome shotgun (WGS) entry which is preliminary data.</text>
</comment>
<feature type="compositionally biased region" description="Basic and acidic residues" evidence="1">
    <location>
        <begin position="1"/>
        <end position="28"/>
    </location>
</feature>
<proteinExistence type="predicted"/>
<evidence type="ECO:0000313" key="3">
    <source>
        <dbReference type="EMBL" id="MFC3038952.1"/>
    </source>
</evidence>
<keyword evidence="2" id="KW-0472">Membrane</keyword>
<reference evidence="4" key="1">
    <citation type="journal article" date="2019" name="Int. J. Syst. Evol. Microbiol.">
        <title>The Global Catalogue of Microorganisms (GCM) 10K type strain sequencing project: providing services to taxonomists for standard genome sequencing and annotation.</title>
        <authorList>
            <consortium name="The Broad Institute Genomics Platform"/>
            <consortium name="The Broad Institute Genome Sequencing Center for Infectious Disease"/>
            <person name="Wu L."/>
            <person name="Ma J."/>
        </authorList>
    </citation>
    <scope>NUCLEOTIDE SEQUENCE [LARGE SCALE GENOMIC DNA]</scope>
    <source>
        <strain evidence="4">KCTC 13128</strain>
    </source>
</reference>
<dbReference type="RefSeq" id="WP_390267416.1">
    <property type="nucleotide sequence ID" value="NZ_JBHRSA010000004.1"/>
</dbReference>
<accession>A0ABV7CRL2</accession>
<name>A0ABV7CRL2_9BACI</name>
<dbReference type="Proteomes" id="UP001595279">
    <property type="component" value="Unassembled WGS sequence"/>
</dbReference>
<protein>
    <submittedName>
        <fullName evidence="3">Uncharacterized protein</fullName>
    </submittedName>
</protein>
<gene>
    <name evidence="3" type="ORF">ACFOGI_01630</name>
</gene>
<evidence type="ECO:0000256" key="1">
    <source>
        <dbReference type="SAM" id="MobiDB-lite"/>
    </source>
</evidence>
<keyword evidence="2" id="KW-1133">Transmembrane helix</keyword>
<feature type="transmembrane region" description="Helical" evidence="2">
    <location>
        <begin position="60"/>
        <end position="80"/>
    </location>
</feature>
<sequence>MKEDVHANDKEIKSNQERGQDGKDLTEPDEREMDILDLPPRKEVHGGSKSRIRLKVSLPLFRLIVVILLILGLSAGLYWAGNEGLLGSLSHAFTFSAS</sequence>
<keyword evidence="4" id="KW-1185">Reference proteome</keyword>
<feature type="region of interest" description="Disordered" evidence="1">
    <location>
        <begin position="1"/>
        <end position="50"/>
    </location>
</feature>